<dbReference type="EMBL" id="JAAWWP010000011">
    <property type="protein sequence ID" value="NKI43172.1"/>
    <property type="molecule type" value="Genomic_DNA"/>
</dbReference>
<keyword evidence="6" id="KW-1185">Reference proteome</keyword>
<feature type="domain" description="HTH luxR-type" evidence="4">
    <location>
        <begin position="47"/>
        <end position="112"/>
    </location>
</feature>
<dbReference type="CDD" id="cd06170">
    <property type="entry name" value="LuxR_C_like"/>
    <property type="match status" value="1"/>
</dbReference>
<protein>
    <submittedName>
        <fullName evidence="5">Helix-turn-helix transcriptional regulator</fullName>
    </submittedName>
</protein>
<name>A0ABX1H486_9ACTN</name>
<keyword evidence="2" id="KW-0238">DNA-binding</keyword>
<dbReference type="InterPro" id="IPR036388">
    <property type="entry name" value="WH-like_DNA-bd_sf"/>
</dbReference>
<accession>A0ABX1H486</accession>
<evidence type="ECO:0000256" key="1">
    <source>
        <dbReference type="ARBA" id="ARBA00023015"/>
    </source>
</evidence>
<evidence type="ECO:0000256" key="2">
    <source>
        <dbReference type="ARBA" id="ARBA00023125"/>
    </source>
</evidence>
<dbReference type="InterPro" id="IPR039420">
    <property type="entry name" value="WalR-like"/>
</dbReference>
<dbReference type="InterPro" id="IPR000792">
    <property type="entry name" value="Tscrpt_reg_LuxR_C"/>
</dbReference>
<dbReference type="Gene3D" id="1.10.10.10">
    <property type="entry name" value="Winged helix-like DNA-binding domain superfamily/Winged helix DNA-binding domain"/>
    <property type="match status" value="1"/>
</dbReference>
<sequence length="114" mass="12583">MVLTSRGAVLTTGLHPGSPYVLVEDAPLRPAFGALAQLLWQRAEVPPDQRDDAPSEAERQMLRMLMQGLTDSAVARQLGMSDRTVRRVVAQLMERLGAQSRFEAGVRAVERGWI</sequence>
<evidence type="ECO:0000256" key="3">
    <source>
        <dbReference type="ARBA" id="ARBA00023163"/>
    </source>
</evidence>
<dbReference type="InterPro" id="IPR016032">
    <property type="entry name" value="Sig_transdc_resp-reg_C-effctor"/>
</dbReference>
<evidence type="ECO:0000259" key="4">
    <source>
        <dbReference type="PROSITE" id="PS50043"/>
    </source>
</evidence>
<evidence type="ECO:0000313" key="5">
    <source>
        <dbReference type="EMBL" id="NKI43172.1"/>
    </source>
</evidence>
<reference evidence="5 6" key="1">
    <citation type="submission" date="2020-04" db="EMBL/GenBank/DDBJ databases">
        <title>Phylogenetic Diversity and Antibacterial Activity against Ralstonia solanacearum of Endophytic Actinomycete Isolated from Moss.</title>
        <authorList>
            <person name="Zhuang X."/>
        </authorList>
    </citation>
    <scope>NUCLEOTIDE SEQUENCE [LARGE SCALE GENOMIC DNA]</scope>
    <source>
        <strain evidence="5 6">LD120</strain>
    </source>
</reference>
<dbReference type="PROSITE" id="PS50043">
    <property type="entry name" value="HTH_LUXR_2"/>
    <property type="match status" value="1"/>
</dbReference>
<dbReference type="PANTHER" id="PTHR43214:SF24">
    <property type="entry name" value="TRANSCRIPTIONAL REGULATORY PROTEIN NARL-RELATED"/>
    <property type="match status" value="1"/>
</dbReference>
<dbReference type="Pfam" id="PF00196">
    <property type="entry name" value="GerE"/>
    <property type="match status" value="1"/>
</dbReference>
<proteinExistence type="predicted"/>
<evidence type="ECO:0000313" key="6">
    <source>
        <dbReference type="Proteomes" id="UP000772196"/>
    </source>
</evidence>
<dbReference type="SMART" id="SM00421">
    <property type="entry name" value="HTH_LUXR"/>
    <property type="match status" value="1"/>
</dbReference>
<dbReference type="PRINTS" id="PR00038">
    <property type="entry name" value="HTHLUXR"/>
</dbReference>
<dbReference type="Proteomes" id="UP000772196">
    <property type="component" value="Unassembled WGS sequence"/>
</dbReference>
<gene>
    <name evidence="5" type="ORF">HFV08_18400</name>
</gene>
<organism evidence="5 6">
    <name type="scientific">Streptomyces physcomitrii</name>
    <dbReference type="NCBI Taxonomy" id="2724184"/>
    <lineage>
        <taxon>Bacteria</taxon>
        <taxon>Bacillati</taxon>
        <taxon>Actinomycetota</taxon>
        <taxon>Actinomycetes</taxon>
        <taxon>Kitasatosporales</taxon>
        <taxon>Streptomycetaceae</taxon>
        <taxon>Streptomyces</taxon>
    </lineage>
</organism>
<dbReference type="SUPFAM" id="SSF46894">
    <property type="entry name" value="C-terminal effector domain of the bipartite response regulators"/>
    <property type="match status" value="1"/>
</dbReference>
<keyword evidence="3" id="KW-0804">Transcription</keyword>
<keyword evidence="1" id="KW-0805">Transcription regulation</keyword>
<comment type="caution">
    <text evidence="5">The sequence shown here is derived from an EMBL/GenBank/DDBJ whole genome shotgun (WGS) entry which is preliminary data.</text>
</comment>
<dbReference type="PANTHER" id="PTHR43214">
    <property type="entry name" value="TWO-COMPONENT RESPONSE REGULATOR"/>
    <property type="match status" value="1"/>
</dbReference>